<dbReference type="OMA" id="TWRHETL"/>
<comment type="caution">
    <text evidence="2">The sequence shown here is derived from an EMBL/GenBank/DDBJ whole genome shotgun (WGS) entry which is preliminary data.</text>
</comment>
<evidence type="ECO:0000313" key="5">
    <source>
        <dbReference type="Proteomes" id="UP000583929"/>
    </source>
</evidence>
<sequence>MTTKRFRDDSAESELDSFEVKKLREEFLGFLDDSDPDPSTQDLASVMKSLEEEISAPSCSVTPTPAPVVDLASESGESQPDLGYLLEASDDELGLPPSNSGEDVLKEEETELVRVESGSSGIGEFLGFDEQVPSYDSFEFGTGDNFNESNDFLPFDGLFGFSDVYYDSADFSDLSWRSETMPAAQ</sequence>
<accession>A0A803PBX8</accession>
<organism evidence="2 4">
    <name type="scientific">Cannabis sativa</name>
    <name type="common">Hemp</name>
    <name type="synonym">Marijuana</name>
    <dbReference type="NCBI Taxonomy" id="3483"/>
    <lineage>
        <taxon>Eukaryota</taxon>
        <taxon>Viridiplantae</taxon>
        <taxon>Streptophyta</taxon>
        <taxon>Embryophyta</taxon>
        <taxon>Tracheophyta</taxon>
        <taxon>Spermatophyta</taxon>
        <taxon>Magnoliopsida</taxon>
        <taxon>eudicotyledons</taxon>
        <taxon>Gunneridae</taxon>
        <taxon>Pentapetalae</taxon>
        <taxon>rosids</taxon>
        <taxon>fabids</taxon>
        <taxon>Rosales</taxon>
        <taxon>Cannabaceae</taxon>
        <taxon>Cannabis</taxon>
    </lineage>
</organism>
<evidence type="ECO:0000313" key="2">
    <source>
        <dbReference type="EMBL" id="KAF4360833.1"/>
    </source>
</evidence>
<dbReference type="PANTHER" id="PTHR34539">
    <property type="entry name" value="T6J4.11 PROTEIN"/>
    <property type="match status" value="1"/>
</dbReference>
<dbReference type="PANTHER" id="PTHR34539:SF19">
    <property type="entry name" value="T6J4.11 PROTEIN"/>
    <property type="match status" value="1"/>
</dbReference>
<evidence type="ECO:0000256" key="1">
    <source>
        <dbReference type="SAM" id="MobiDB-lite"/>
    </source>
</evidence>
<keyword evidence="5" id="KW-1185">Reference proteome</keyword>
<dbReference type="EMBL" id="JAATIQ010000040">
    <property type="protein sequence ID" value="KAF4395399.1"/>
    <property type="molecule type" value="Genomic_DNA"/>
</dbReference>
<evidence type="ECO:0000313" key="3">
    <source>
        <dbReference type="EMBL" id="KAF4395399.1"/>
    </source>
</evidence>
<dbReference type="AlphaFoldDB" id="A0A7J6EQX5"/>
<gene>
    <name evidence="2" type="ORF">F8388_015156</name>
    <name evidence="3" type="ORF">G4B88_010863</name>
</gene>
<protein>
    <submittedName>
        <fullName evidence="2">Uncharacterized protein</fullName>
    </submittedName>
</protein>
<dbReference type="OrthoDB" id="781489at2759"/>
<feature type="region of interest" description="Disordered" evidence="1">
    <location>
        <begin position="55"/>
        <end position="82"/>
    </location>
</feature>
<evidence type="ECO:0000313" key="4">
    <source>
        <dbReference type="Proteomes" id="UP000525078"/>
    </source>
</evidence>
<proteinExistence type="predicted"/>
<dbReference type="Proteomes" id="UP000525078">
    <property type="component" value="Unassembled WGS sequence"/>
</dbReference>
<dbReference type="EMBL" id="JAATIP010000198">
    <property type="protein sequence ID" value="KAF4360833.1"/>
    <property type="molecule type" value="Genomic_DNA"/>
</dbReference>
<accession>A0A7J6EQX5</accession>
<reference evidence="4 5" key="1">
    <citation type="journal article" date="2020" name="bioRxiv">
        <title>Sequence and annotation of 42 cannabis genomes reveals extensive copy number variation in cannabinoid synthesis and pathogen resistance genes.</title>
        <authorList>
            <person name="Mckernan K.J."/>
            <person name="Helbert Y."/>
            <person name="Kane L.T."/>
            <person name="Ebling H."/>
            <person name="Zhang L."/>
            <person name="Liu B."/>
            <person name="Eaton Z."/>
            <person name="Mclaughlin S."/>
            <person name="Kingan S."/>
            <person name="Baybayan P."/>
            <person name="Concepcion G."/>
            <person name="Jordan M."/>
            <person name="Riva A."/>
            <person name="Barbazuk W."/>
            <person name="Harkins T."/>
        </authorList>
    </citation>
    <scope>NUCLEOTIDE SEQUENCE [LARGE SCALE GENOMIC DNA]</scope>
    <source>
        <strain evidence="4 5">cv. Jamaican Lion 4</strain>
        <strain evidence="3">Father</strain>
        <strain evidence="2">Mother</strain>
        <tissue evidence="2">Leaf</tissue>
    </source>
</reference>
<dbReference type="Proteomes" id="UP000583929">
    <property type="component" value="Unassembled WGS sequence"/>
</dbReference>
<name>A0A7J6EQX5_CANSA</name>